<name>A0ABW5Z5X7_9FLAO</name>
<dbReference type="RefSeq" id="WP_379803862.1">
    <property type="nucleotide sequence ID" value="NZ_JBHUOL010000006.1"/>
</dbReference>
<protein>
    <recommendedName>
        <fullName evidence="3">Lipoprotein</fullName>
    </recommendedName>
</protein>
<comment type="caution">
    <text evidence="1">The sequence shown here is derived from an EMBL/GenBank/DDBJ whole genome shotgun (WGS) entry which is preliminary data.</text>
</comment>
<dbReference type="Proteomes" id="UP001597549">
    <property type="component" value="Unassembled WGS sequence"/>
</dbReference>
<proteinExistence type="predicted"/>
<sequence>MRKFLSVLFLITLCSCNKLTETENEINSVQAVLNYYDGECLKSKGFEKSNGTDKQFYEIEISNSKLLNQSADKLNSNAANIAYLFYSNLKNEKSNYQEIRVKINLSNGESQSFKYSDQEINEIEKLQPRINEIIEYIKTNNYEKLAGQFQDSIKVDERAISDLFTSLQSKYGKIEQTQFQGFQFEDSNNFGKLIIIREALVFEKIAASMNLIFNRESKNLISVEIP</sequence>
<evidence type="ECO:0000313" key="2">
    <source>
        <dbReference type="Proteomes" id="UP001597549"/>
    </source>
</evidence>
<keyword evidence="2" id="KW-1185">Reference proteome</keyword>
<organism evidence="1 2">
    <name type="scientific">Flavobacterium ardleyense</name>
    <dbReference type="NCBI Taxonomy" id="2038737"/>
    <lineage>
        <taxon>Bacteria</taxon>
        <taxon>Pseudomonadati</taxon>
        <taxon>Bacteroidota</taxon>
        <taxon>Flavobacteriia</taxon>
        <taxon>Flavobacteriales</taxon>
        <taxon>Flavobacteriaceae</taxon>
        <taxon>Flavobacterium</taxon>
    </lineage>
</organism>
<dbReference type="PROSITE" id="PS51257">
    <property type="entry name" value="PROKAR_LIPOPROTEIN"/>
    <property type="match status" value="1"/>
</dbReference>
<dbReference type="EMBL" id="JBHUOL010000006">
    <property type="protein sequence ID" value="MFD2907551.1"/>
    <property type="molecule type" value="Genomic_DNA"/>
</dbReference>
<evidence type="ECO:0008006" key="3">
    <source>
        <dbReference type="Google" id="ProtNLM"/>
    </source>
</evidence>
<accession>A0ABW5Z5X7</accession>
<reference evidence="2" key="1">
    <citation type="journal article" date="2019" name="Int. J. Syst. Evol. Microbiol.">
        <title>The Global Catalogue of Microorganisms (GCM) 10K type strain sequencing project: providing services to taxonomists for standard genome sequencing and annotation.</title>
        <authorList>
            <consortium name="The Broad Institute Genomics Platform"/>
            <consortium name="The Broad Institute Genome Sequencing Center for Infectious Disease"/>
            <person name="Wu L."/>
            <person name="Ma J."/>
        </authorList>
    </citation>
    <scope>NUCLEOTIDE SEQUENCE [LARGE SCALE GENOMIC DNA]</scope>
    <source>
        <strain evidence="2">KCTC 52644</strain>
    </source>
</reference>
<evidence type="ECO:0000313" key="1">
    <source>
        <dbReference type="EMBL" id="MFD2907551.1"/>
    </source>
</evidence>
<gene>
    <name evidence="1" type="ORF">ACFSX9_02270</name>
</gene>